<dbReference type="PANTHER" id="PTHR43155">
    <property type="entry name" value="CYCLIC DI-GMP PHOSPHODIESTERASE PA4108-RELATED"/>
    <property type="match status" value="1"/>
</dbReference>
<organism evidence="4 5">
    <name type="scientific">Silvibacterium bohemicum</name>
    <dbReference type="NCBI Taxonomy" id="1577686"/>
    <lineage>
        <taxon>Bacteria</taxon>
        <taxon>Pseudomonadati</taxon>
        <taxon>Acidobacteriota</taxon>
        <taxon>Terriglobia</taxon>
        <taxon>Terriglobales</taxon>
        <taxon>Acidobacteriaceae</taxon>
        <taxon>Silvibacterium</taxon>
    </lineage>
</organism>
<dbReference type="GO" id="GO:0016740">
    <property type="term" value="F:transferase activity"/>
    <property type="evidence" value="ECO:0007669"/>
    <property type="project" value="UniProtKB-KW"/>
</dbReference>
<dbReference type="PROSITE" id="PS51832">
    <property type="entry name" value="HD_GYP"/>
    <property type="match status" value="1"/>
</dbReference>
<dbReference type="InterPro" id="IPR003607">
    <property type="entry name" value="HD/PDEase_dom"/>
</dbReference>
<evidence type="ECO:0000259" key="3">
    <source>
        <dbReference type="PROSITE" id="PS51832"/>
    </source>
</evidence>
<dbReference type="PROSITE" id="PS51831">
    <property type="entry name" value="HD"/>
    <property type="match status" value="1"/>
</dbReference>
<dbReference type="PANTHER" id="PTHR43155:SF2">
    <property type="entry name" value="CYCLIC DI-GMP PHOSPHODIESTERASE PA4108"/>
    <property type="match status" value="1"/>
</dbReference>
<keyword evidence="1" id="KW-1133">Transmembrane helix</keyword>
<dbReference type="Proteomes" id="UP000538666">
    <property type="component" value="Unassembled WGS sequence"/>
</dbReference>
<keyword evidence="5" id="KW-1185">Reference proteome</keyword>
<evidence type="ECO:0000259" key="2">
    <source>
        <dbReference type="PROSITE" id="PS51831"/>
    </source>
</evidence>
<dbReference type="InterPro" id="IPR006675">
    <property type="entry name" value="HDIG_dom"/>
</dbReference>
<evidence type="ECO:0000313" key="5">
    <source>
        <dbReference type="Proteomes" id="UP000538666"/>
    </source>
</evidence>
<dbReference type="NCBIfam" id="TIGR00277">
    <property type="entry name" value="HDIG"/>
    <property type="match status" value="1"/>
</dbReference>
<evidence type="ECO:0000313" key="4">
    <source>
        <dbReference type="EMBL" id="MBB6142179.1"/>
    </source>
</evidence>
<dbReference type="Gene3D" id="1.10.3210.10">
    <property type="entry name" value="Hypothetical protein af1432"/>
    <property type="match status" value="1"/>
</dbReference>
<dbReference type="InterPro" id="IPR006674">
    <property type="entry name" value="HD_domain"/>
</dbReference>
<evidence type="ECO:0000256" key="1">
    <source>
        <dbReference type="SAM" id="Phobius"/>
    </source>
</evidence>
<proteinExistence type="predicted"/>
<feature type="transmembrane region" description="Helical" evidence="1">
    <location>
        <begin position="41"/>
        <end position="60"/>
    </location>
</feature>
<dbReference type="SMART" id="SM00471">
    <property type="entry name" value="HDc"/>
    <property type="match status" value="1"/>
</dbReference>
<feature type="domain" description="HD-GYP" evidence="3">
    <location>
        <begin position="121"/>
        <end position="316"/>
    </location>
</feature>
<dbReference type="InterPro" id="IPR037522">
    <property type="entry name" value="HD_GYP_dom"/>
</dbReference>
<keyword evidence="1" id="KW-0472">Membrane</keyword>
<protein>
    <submittedName>
        <fullName evidence="4">Putative nucleotidyltransferase with HDIG domain</fullName>
    </submittedName>
</protein>
<dbReference type="AlphaFoldDB" id="A0A841JQX6"/>
<dbReference type="CDD" id="cd00077">
    <property type="entry name" value="HDc"/>
    <property type="match status" value="1"/>
</dbReference>
<dbReference type="OrthoDB" id="9804747at2"/>
<reference evidence="4 5" key="1">
    <citation type="submission" date="2020-08" db="EMBL/GenBank/DDBJ databases">
        <title>Genomic Encyclopedia of Type Strains, Phase IV (KMG-IV): sequencing the most valuable type-strain genomes for metagenomic binning, comparative biology and taxonomic classification.</title>
        <authorList>
            <person name="Goeker M."/>
        </authorList>
    </citation>
    <scope>NUCLEOTIDE SEQUENCE [LARGE SCALE GENOMIC DNA]</scope>
    <source>
        <strain evidence="4 5">DSM 103733</strain>
    </source>
</reference>
<keyword evidence="4" id="KW-0808">Transferase</keyword>
<feature type="domain" description="HD" evidence="2">
    <location>
        <begin position="143"/>
        <end position="265"/>
    </location>
</feature>
<sequence>MTASHPFRWRVLGSSFLVLGSVCFGVLLLDHVAARLEWNHWLPIALGLILSAIVSMVVTMRITWQSRELATSIAQLSLHHAERQAEALRGTTYAETALEWNKALRTLQDSFLDRQTEARKNYSALVELMSMVAKAIDERATYLRGHSERVATYAAEIAREMQLESPDVERIRLAALVHDIGNLGVEDSIFIKNLPLTTEEFEIVKAHTVKGASILRPIEALHDLIPGIELHHESLDGSGYPYGLRGEEIPVMARIIAVADSFDAMTSARPYQSAMDPSYVLEVLERLAGTRYDAVAVQALATLVKRGTIVVKNLRAPVSFQRRRLASELV</sequence>
<feature type="transmembrane region" description="Helical" evidence="1">
    <location>
        <begin position="7"/>
        <end position="29"/>
    </location>
</feature>
<dbReference type="Pfam" id="PF13487">
    <property type="entry name" value="HD_5"/>
    <property type="match status" value="1"/>
</dbReference>
<keyword evidence="1" id="KW-0812">Transmembrane</keyword>
<name>A0A841JQX6_9BACT</name>
<gene>
    <name evidence="4" type="ORF">HNQ77_000117</name>
</gene>
<comment type="caution">
    <text evidence="4">The sequence shown here is derived from an EMBL/GenBank/DDBJ whole genome shotgun (WGS) entry which is preliminary data.</text>
</comment>
<dbReference type="SUPFAM" id="SSF109604">
    <property type="entry name" value="HD-domain/PDEase-like"/>
    <property type="match status" value="1"/>
</dbReference>
<dbReference type="EMBL" id="JACHEK010000001">
    <property type="protein sequence ID" value="MBB6142179.1"/>
    <property type="molecule type" value="Genomic_DNA"/>
</dbReference>
<accession>A0A841JQX6</accession>
<dbReference type="RefSeq" id="WP_050057443.1">
    <property type="nucleotide sequence ID" value="NZ_JACHEK010000001.1"/>
</dbReference>